<evidence type="ECO:0000313" key="2">
    <source>
        <dbReference type="Proteomes" id="UP001213646"/>
    </source>
</evidence>
<accession>A0AAW6I2Z8</accession>
<dbReference type="AlphaFoldDB" id="A0AAW6I2Z8"/>
<gene>
    <name evidence="1" type="ORF">PQG89_00830</name>
</gene>
<reference evidence="1" key="1">
    <citation type="submission" date="2023-01" db="EMBL/GenBank/DDBJ databases">
        <title>Exploring GABA producing Bacteroides strains toward improving mental health.</title>
        <authorList>
            <person name="Yousuf B."/>
            <person name="Bouhlel N.E."/>
            <person name="Mottawea W."/>
            <person name="Hammami R."/>
        </authorList>
    </citation>
    <scope>NUCLEOTIDE SEQUENCE</scope>
    <source>
        <strain evidence="1">UO.H1047</strain>
    </source>
</reference>
<name>A0AAW6I2Z8_9BACT</name>
<proteinExistence type="predicted"/>
<comment type="caution">
    <text evidence="1">The sequence shown here is derived from an EMBL/GenBank/DDBJ whole genome shotgun (WGS) entry which is preliminary data.</text>
</comment>
<dbReference type="RefSeq" id="WP_005638474.1">
    <property type="nucleotide sequence ID" value="NZ_CAOJXY010000004.1"/>
</dbReference>
<protein>
    <submittedName>
        <fullName evidence="1">Uncharacterized protein</fullName>
    </submittedName>
</protein>
<evidence type="ECO:0000313" key="1">
    <source>
        <dbReference type="EMBL" id="MDC7147977.1"/>
    </source>
</evidence>
<organism evidence="1 2">
    <name type="scientific">Parabacteroides johnsonii</name>
    <dbReference type="NCBI Taxonomy" id="387661"/>
    <lineage>
        <taxon>Bacteria</taxon>
        <taxon>Pseudomonadati</taxon>
        <taxon>Bacteroidota</taxon>
        <taxon>Bacteroidia</taxon>
        <taxon>Bacteroidales</taxon>
        <taxon>Tannerellaceae</taxon>
        <taxon>Parabacteroides</taxon>
    </lineage>
</organism>
<sequence length="80" mass="9036">MKTVEKLRIAPIGTIVNFADRTLIIKRFRAIVKGKMVICRGCVFRSKGGANSCKYMTACFAKYRPDSESVVFEEVDTKLK</sequence>
<dbReference type="EMBL" id="JAQPYX010000007">
    <property type="protein sequence ID" value="MDC7147977.1"/>
    <property type="molecule type" value="Genomic_DNA"/>
</dbReference>
<dbReference type="Proteomes" id="UP001213646">
    <property type="component" value="Unassembled WGS sequence"/>
</dbReference>